<reference evidence="3 4" key="2">
    <citation type="submission" date="2017-02" db="EMBL/GenBank/DDBJ databases">
        <title>A genome survey and senescence transcriptome analysis in Lentinula edodes.</title>
        <authorList>
            <person name="Sakamoto Y."/>
            <person name="Nakade K."/>
            <person name="Sato S."/>
            <person name="Yoshida Y."/>
            <person name="Miyazaki K."/>
            <person name="Natsume S."/>
            <person name="Konno N."/>
        </authorList>
    </citation>
    <scope>NUCLEOTIDE SEQUENCE [LARGE SCALE GENOMIC DNA]</scope>
    <source>
        <strain evidence="3 4">NBRC 111202</strain>
    </source>
</reference>
<feature type="region of interest" description="Disordered" evidence="2">
    <location>
        <begin position="1"/>
        <end position="105"/>
    </location>
</feature>
<gene>
    <name evidence="3" type="ORF">LENED_009137</name>
</gene>
<sequence>MHPNTGKTPRGKARAPDRSVKDQLFGRSPPPPRFVYGKRGRISSNPGSPSRGTNRLTSAPPFSLELDYEEPRLIPDTEVLPNDLRPSAFSDRSPSLSASDHLALDSPSYTPLSYSDVIPFVKANPETSSPDQSQIRPKLELEFSSNDKVIVSSVESSLPGEVSLKEALDKSLKDLDKALEDTKRAEAELKALREAEEHRNNCC</sequence>
<feature type="coiled-coil region" evidence="1">
    <location>
        <begin position="165"/>
        <end position="199"/>
    </location>
</feature>
<accession>A0A1Q3EJ48</accession>
<feature type="compositionally biased region" description="Polar residues" evidence="2">
    <location>
        <begin position="42"/>
        <end position="57"/>
    </location>
</feature>
<evidence type="ECO:0000313" key="4">
    <source>
        <dbReference type="Proteomes" id="UP000188533"/>
    </source>
</evidence>
<keyword evidence="1" id="KW-0175">Coiled coil</keyword>
<feature type="compositionally biased region" description="Low complexity" evidence="2">
    <location>
        <begin position="93"/>
        <end position="105"/>
    </location>
</feature>
<comment type="caution">
    <text evidence="3">The sequence shown here is derived from an EMBL/GenBank/DDBJ whole genome shotgun (WGS) entry which is preliminary data.</text>
</comment>
<proteinExistence type="predicted"/>
<organism evidence="3 4">
    <name type="scientific">Lentinula edodes</name>
    <name type="common">Shiitake mushroom</name>
    <name type="synonym">Lentinus edodes</name>
    <dbReference type="NCBI Taxonomy" id="5353"/>
    <lineage>
        <taxon>Eukaryota</taxon>
        <taxon>Fungi</taxon>
        <taxon>Dikarya</taxon>
        <taxon>Basidiomycota</taxon>
        <taxon>Agaricomycotina</taxon>
        <taxon>Agaricomycetes</taxon>
        <taxon>Agaricomycetidae</taxon>
        <taxon>Agaricales</taxon>
        <taxon>Marasmiineae</taxon>
        <taxon>Omphalotaceae</taxon>
        <taxon>Lentinula</taxon>
    </lineage>
</organism>
<evidence type="ECO:0000256" key="2">
    <source>
        <dbReference type="SAM" id="MobiDB-lite"/>
    </source>
</evidence>
<evidence type="ECO:0000313" key="3">
    <source>
        <dbReference type="EMBL" id="GAW07164.1"/>
    </source>
</evidence>
<keyword evidence="4" id="KW-1185">Reference proteome</keyword>
<protein>
    <submittedName>
        <fullName evidence="3">Uncharacterized protein</fullName>
    </submittedName>
</protein>
<name>A0A1Q3EJ48_LENED</name>
<reference evidence="3 4" key="1">
    <citation type="submission" date="2016-08" db="EMBL/GenBank/DDBJ databases">
        <authorList>
            <consortium name="Lentinula edodes genome sequencing consortium"/>
            <person name="Sakamoto Y."/>
            <person name="Nakade K."/>
            <person name="Sato S."/>
            <person name="Yoshida Y."/>
            <person name="Miyazaki K."/>
            <person name="Natsume S."/>
            <person name="Konno N."/>
        </authorList>
    </citation>
    <scope>NUCLEOTIDE SEQUENCE [LARGE SCALE GENOMIC DNA]</scope>
    <source>
        <strain evidence="3 4">NBRC 111202</strain>
    </source>
</reference>
<evidence type="ECO:0000256" key="1">
    <source>
        <dbReference type="SAM" id="Coils"/>
    </source>
</evidence>
<dbReference type="EMBL" id="BDGU01000396">
    <property type="protein sequence ID" value="GAW07164.1"/>
    <property type="molecule type" value="Genomic_DNA"/>
</dbReference>
<dbReference type="Proteomes" id="UP000188533">
    <property type="component" value="Unassembled WGS sequence"/>
</dbReference>
<dbReference type="AlphaFoldDB" id="A0A1Q3EJ48"/>